<dbReference type="AlphaFoldDB" id="A0AAD8HM85"/>
<proteinExistence type="predicted"/>
<keyword evidence="2" id="KW-1185">Reference proteome</keyword>
<dbReference type="InterPro" id="IPR012340">
    <property type="entry name" value="NA-bd_OB-fold"/>
</dbReference>
<protein>
    <submittedName>
        <fullName evidence="1">Uncharacterized protein</fullName>
    </submittedName>
</protein>
<name>A0AAD8HM85_9APIA</name>
<evidence type="ECO:0000313" key="1">
    <source>
        <dbReference type="EMBL" id="KAK1368908.1"/>
    </source>
</evidence>
<dbReference type="EMBL" id="JAUIZM010000008">
    <property type="protein sequence ID" value="KAK1368908.1"/>
    <property type="molecule type" value="Genomic_DNA"/>
</dbReference>
<accession>A0AAD8HM85</accession>
<reference evidence="1" key="1">
    <citation type="submission" date="2023-02" db="EMBL/GenBank/DDBJ databases">
        <title>Genome of toxic invasive species Heracleum sosnowskyi carries increased number of genes despite the absence of recent whole-genome duplications.</title>
        <authorList>
            <person name="Schelkunov M."/>
            <person name="Shtratnikova V."/>
            <person name="Makarenko M."/>
            <person name="Klepikova A."/>
            <person name="Omelchenko D."/>
            <person name="Novikova G."/>
            <person name="Obukhova E."/>
            <person name="Bogdanov V."/>
            <person name="Penin A."/>
            <person name="Logacheva M."/>
        </authorList>
    </citation>
    <scope>NUCLEOTIDE SEQUENCE</scope>
    <source>
        <strain evidence="1">Hsosn_3</strain>
        <tissue evidence="1">Leaf</tissue>
    </source>
</reference>
<sequence length="271" mass="30734">MEQSTRKRGRTKLFLTKEMLEERKLFKHLCKNSRRNLQDNLRCKRSEREGGSTAERATALSNITGKHFSNDSYVAGVTKWVENINNGNNNIERVDITLLTDSLLEMKVSVWGIHATFFGIDFCCHRDRNAVIVATSLLRGNEKATRITFNPRFEKVTELGHYIANEYGEFICAVPGETHLGITANFSRTHIGSNTDHYILQYSCKVTIIDPLCNQREPTTCIACGKQVTIHGNTYYCMHCARKFITPIKRLEQLRGVYKGSKGAVAFLSCS</sequence>
<reference evidence="1" key="2">
    <citation type="submission" date="2023-05" db="EMBL/GenBank/DDBJ databases">
        <authorList>
            <person name="Schelkunov M.I."/>
        </authorList>
    </citation>
    <scope>NUCLEOTIDE SEQUENCE</scope>
    <source>
        <strain evidence="1">Hsosn_3</strain>
        <tissue evidence="1">Leaf</tissue>
    </source>
</reference>
<organism evidence="1 2">
    <name type="scientific">Heracleum sosnowskyi</name>
    <dbReference type="NCBI Taxonomy" id="360622"/>
    <lineage>
        <taxon>Eukaryota</taxon>
        <taxon>Viridiplantae</taxon>
        <taxon>Streptophyta</taxon>
        <taxon>Embryophyta</taxon>
        <taxon>Tracheophyta</taxon>
        <taxon>Spermatophyta</taxon>
        <taxon>Magnoliopsida</taxon>
        <taxon>eudicotyledons</taxon>
        <taxon>Gunneridae</taxon>
        <taxon>Pentapetalae</taxon>
        <taxon>asterids</taxon>
        <taxon>campanulids</taxon>
        <taxon>Apiales</taxon>
        <taxon>Apiaceae</taxon>
        <taxon>Apioideae</taxon>
        <taxon>apioid superclade</taxon>
        <taxon>Tordylieae</taxon>
        <taxon>Tordyliinae</taxon>
        <taxon>Heracleum</taxon>
    </lineage>
</organism>
<dbReference type="Proteomes" id="UP001237642">
    <property type="component" value="Unassembled WGS sequence"/>
</dbReference>
<dbReference type="Gene3D" id="2.40.50.140">
    <property type="entry name" value="Nucleic acid-binding proteins"/>
    <property type="match status" value="1"/>
</dbReference>
<gene>
    <name evidence="1" type="ORF">POM88_035000</name>
</gene>
<comment type="caution">
    <text evidence="1">The sequence shown here is derived from an EMBL/GenBank/DDBJ whole genome shotgun (WGS) entry which is preliminary data.</text>
</comment>
<evidence type="ECO:0000313" key="2">
    <source>
        <dbReference type="Proteomes" id="UP001237642"/>
    </source>
</evidence>